<protein>
    <submittedName>
        <fullName evidence="1">Uncharacterized protein</fullName>
    </submittedName>
</protein>
<proteinExistence type="predicted"/>
<feature type="non-terminal residue" evidence="1">
    <location>
        <position position="212"/>
    </location>
</feature>
<dbReference type="AlphaFoldDB" id="A0A067M9G1"/>
<evidence type="ECO:0000313" key="1">
    <source>
        <dbReference type="EMBL" id="KDQ12219.1"/>
    </source>
</evidence>
<keyword evidence="2" id="KW-1185">Reference proteome</keyword>
<dbReference type="OrthoDB" id="3257409at2759"/>
<organism evidence="1 2">
    <name type="scientific">Botryobasidium botryosum (strain FD-172 SS1)</name>
    <dbReference type="NCBI Taxonomy" id="930990"/>
    <lineage>
        <taxon>Eukaryota</taxon>
        <taxon>Fungi</taxon>
        <taxon>Dikarya</taxon>
        <taxon>Basidiomycota</taxon>
        <taxon>Agaricomycotina</taxon>
        <taxon>Agaricomycetes</taxon>
        <taxon>Cantharellales</taxon>
        <taxon>Botryobasidiaceae</taxon>
        <taxon>Botryobasidium</taxon>
    </lineage>
</organism>
<sequence>MAEEGKHTIFSAKFDDALKFLCIGIHLAATDMRNIRAHNFKTDIHLGTRAYAKLRRAFEELSDLSSTQRLRTRIAFLSGVKSTPYDCCVNSCCCFTGPYKECDTCPFCGEARYNSLRQPRKRFQYLPIIPRIINFFKNVSMIESMQYRSRFQHMPGSYHDVFDGSHYRNLRRIAVTIEDEILAHKFFSLPTDIALGLSTDGFGPFKNRKQTC</sequence>
<reference evidence="2" key="1">
    <citation type="journal article" date="2014" name="Proc. Natl. Acad. Sci. U.S.A.">
        <title>Extensive sampling of basidiomycete genomes demonstrates inadequacy of the white-rot/brown-rot paradigm for wood decay fungi.</title>
        <authorList>
            <person name="Riley R."/>
            <person name="Salamov A.A."/>
            <person name="Brown D.W."/>
            <person name="Nagy L.G."/>
            <person name="Floudas D."/>
            <person name="Held B.W."/>
            <person name="Levasseur A."/>
            <person name="Lombard V."/>
            <person name="Morin E."/>
            <person name="Otillar R."/>
            <person name="Lindquist E.A."/>
            <person name="Sun H."/>
            <person name="LaButti K.M."/>
            <person name="Schmutz J."/>
            <person name="Jabbour D."/>
            <person name="Luo H."/>
            <person name="Baker S.E."/>
            <person name="Pisabarro A.G."/>
            <person name="Walton J.D."/>
            <person name="Blanchette R.A."/>
            <person name="Henrissat B."/>
            <person name="Martin F."/>
            <person name="Cullen D."/>
            <person name="Hibbett D.S."/>
            <person name="Grigoriev I.V."/>
        </authorList>
    </citation>
    <scope>NUCLEOTIDE SEQUENCE [LARGE SCALE GENOMIC DNA]</scope>
    <source>
        <strain evidence="2">FD-172 SS1</strain>
    </source>
</reference>
<dbReference type="InParanoid" id="A0A067M9G1"/>
<dbReference type="EMBL" id="KL198052">
    <property type="protein sequence ID" value="KDQ12219.1"/>
    <property type="molecule type" value="Genomic_DNA"/>
</dbReference>
<gene>
    <name evidence="1" type="ORF">BOTBODRAFT_635217</name>
</gene>
<dbReference type="HOGENOM" id="CLU_007337_2_0_1"/>
<evidence type="ECO:0000313" key="2">
    <source>
        <dbReference type="Proteomes" id="UP000027195"/>
    </source>
</evidence>
<dbReference type="Proteomes" id="UP000027195">
    <property type="component" value="Unassembled WGS sequence"/>
</dbReference>
<accession>A0A067M9G1</accession>
<name>A0A067M9G1_BOTB1</name>
<dbReference type="STRING" id="930990.A0A067M9G1"/>